<dbReference type="InterPro" id="IPR009057">
    <property type="entry name" value="Homeodomain-like_sf"/>
</dbReference>
<dbReference type="InterPro" id="IPR020479">
    <property type="entry name" value="HD_metazoa"/>
</dbReference>
<keyword evidence="6" id="KW-0804">Transcription</keyword>
<dbReference type="InterPro" id="IPR001356">
    <property type="entry name" value="HD"/>
</dbReference>
<evidence type="ECO:0000256" key="7">
    <source>
        <dbReference type="ARBA" id="ARBA00023242"/>
    </source>
</evidence>
<comment type="similarity">
    <text evidence="8">Belongs to the HMX homeobox family.</text>
</comment>
<evidence type="ECO:0000313" key="14">
    <source>
        <dbReference type="EMBL" id="RWS12889.1"/>
    </source>
</evidence>
<evidence type="ECO:0000313" key="16">
    <source>
        <dbReference type="Proteomes" id="UP000285301"/>
    </source>
</evidence>
<dbReference type="SMART" id="SM00389">
    <property type="entry name" value="HOX"/>
    <property type="match status" value="1"/>
</dbReference>
<protein>
    <submittedName>
        <fullName evidence="13">Homeobox protein HMX3-like protein</fullName>
    </submittedName>
</protein>
<sequence length="450" mass="48353">MAIIVNSDSEEKSSPPTSPVIVDDRSSETTSPKIIQNPLLTAAGAGGKVLNNSTQTGTVMPTSKPRLSFSIANILSKTQVFKHDFDDKGKSMRDCFYCLIALQLISQQGSIPAAMHYPFPVFAVSRSGPTVSPQLLNAGMLASLPRKPTPWYPWASSVASSGCKTDSSNHSHESIDQTSMYHHLVSHTTGTMSPLDHVTKSHVLVEGTESRNSSPLSSPIESGPCATSNSDVGVDIDMDDGNGSDSESESEMNSNKAKNDSNNNTSNNNSQNRRKKKTRTVFTRSQVFQLESTFDMKRYLSSSERAGLAASLHLTETQVKIWFQNRRNKWKRQLAAELEAANMAHAAAQRIRAVPILYHPTAAHHHHHHHDATAAQSANNNPNALAVPTSGNESAAVSLQAALSSYYYHPAHHTAATAFVSPGTAGGQSVTASVVANTASIRPSTMPSLV</sequence>
<feature type="region of interest" description="Disordered" evidence="11">
    <location>
        <begin position="362"/>
        <end position="389"/>
    </location>
</feature>
<dbReference type="GO" id="GO:0000981">
    <property type="term" value="F:DNA-binding transcription factor activity, RNA polymerase II-specific"/>
    <property type="evidence" value="ECO:0007669"/>
    <property type="project" value="InterPro"/>
</dbReference>
<dbReference type="GO" id="GO:0000977">
    <property type="term" value="F:RNA polymerase II transcription regulatory region sequence-specific DNA binding"/>
    <property type="evidence" value="ECO:0007669"/>
    <property type="project" value="TreeGrafter"/>
</dbReference>
<dbReference type="Gene3D" id="1.10.10.60">
    <property type="entry name" value="Homeodomain-like"/>
    <property type="match status" value="1"/>
</dbReference>
<dbReference type="FunFam" id="1.10.10.60:FF:000053">
    <property type="entry name" value="H6 family homeobox 2"/>
    <property type="match status" value="1"/>
</dbReference>
<dbReference type="InterPro" id="IPR051300">
    <property type="entry name" value="HMX_Homeobox_TF"/>
</dbReference>
<accession>A0A3S3PI24</accession>
<comment type="caution">
    <text evidence="14">The sequence shown here is derived from an EMBL/GenBank/DDBJ whole genome shotgun (WGS) entry which is preliminary data.</text>
</comment>
<keyword evidence="5 9" id="KW-0371">Homeobox</keyword>
<keyword evidence="2" id="KW-0217">Developmental protein</keyword>
<dbReference type="EMBL" id="NCKU01001168">
    <property type="protein sequence ID" value="RWS12889.1"/>
    <property type="molecule type" value="Genomic_DNA"/>
</dbReference>
<dbReference type="InterPro" id="IPR017970">
    <property type="entry name" value="Homeobox_CS"/>
</dbReference>
<comment type="subcellular location">
    <subcellularLocation>
        <location evidence="1 9 10">Nucleus</location>
    </subcellularLocation>
</comment>
<dbReference type="SUPFAM" id="SSF46689">
    <property type="entry name" value="Homeodomain-like"/>
    <property type="match status" value="1"/>
</dbReference>
<keyword evidence="4 9" id="KW-0238">DNA-binding</keyword>
<feature type="compositionally biased region" description="Acidic residues" evidence="11">
    <location>
        <begin position="234"/>
        <end position="250"/>
    </location>
</feature>
<feature type="compositionally biased region" description="Polar residues" evidence="11">
    <location>
        <begin position="210"/>
        <end position="231"/>
    </location>
</feature>
<dbReference type="PROSITE" id="PS50071">
    <property type="entry name" value="HOMEOBOX_2"/>
    <property type="match status" value="1"/>
</dbReference>
<keyword evidence="16" id="KW-1185">Reference proteome</keyword>
<evidence type="ECO:0000313" key="15">
    <source>
        <dbReference type="EMBL" id="RWS13878.1"/>
    </source>
</evidence>
<dbReference type="AlphaFoldDB" id="A0A3S3PI24"/>
<evidence type="ECO:0000256" key="8">
    <source>
        <dbReference type="ARBA" id="ARBA00038165"/>
    </source>
</evidence>
<dbReference type="CDD" id="cd00086">
    <property type="entry name" value="homeodomain"/>
    <property type="match status" value="1"/>
</dbReference>
<dbReference type="Pfam" id="PF00046">
    <property type="entry name" value="Homeodomain"/>
    <property type="match status" value="1"/>
</dbReference>
<proteinExistence type="inferred from homology"/>
<feature type="compositionally biased region" description="Low complexity" evidence="11">
    <location>
        <begin position="251"/>
        <end position="271"/>
    </location>
</feature>
<evidence type="ECO:0000256" key="2">
    <source>
        <dbReference type="ARBA" id="ARBA00022473"/>
    </source>
</evidence>
<dbReference type="STRING" id="1965070.A0A3S3PI24"/>
<dbReference type="PROSITE" id="PS00027">
    <property type="entry name" value="HOMEOBOX_1"/>
    <property type="match status" value="1"/>
</dbReference>
<dbReference type="EMBL" id="NCKU01000857">
    <property type="protein sequence ID" value="RWS13878.1"/>
    <property type="molecule type" value="Genomic_DNA"/>
</dbReference>
<reference evidence="14" key="2">
    <citation type="submission" date="2018-11" db="EMBL/GenBank/DDBJ databases">
        <title>Trombidioid mite genomics.</title>
        <authorList>
            <person name="Dong X."/>
        </authorList>
    </citation>
    <scope>NUCLEOTIDE SEQUENCE</scope>
    <source>
        <strain evidence="14">UoL-WK</strain>
    </source>
</reference>
<feature type="DNA-binding region" description="Homeobox" evidence="9">
    <location>
        <begin position="275"/>
        <end position="334"/>
    </location>
</feature>
<evidence type="ECO:0000313" key="13">
    <source>
        <dbReference type="EMBL" id="RWS12877.1"/>
    </source>
</evidence>
<evidence type="ECO:0000256" key="9">
    <source>
        <dbReference type="PROSITE-ProRule" id="PRU00108"/>
    </source>
</evidence>
<name>A0A3S3PI24_9ACAR</name>
<gene>
    <name evidence="13" type="ORF">B4U79_02876</name>
    <name evidence="15" type="ORF">B4U79_10919</name>
    <name evidence="14" type="ORF">B4U79_14089</name>
</gene>
<evidence type="ECO:0000256" key="6">
    <source>
        <dbReference type="ARBA" id="ARBA00023163"/>
    </source>
</evidence>
<dbReference type="Proteomes" id="UP000285301">
    <property type="component" value="Unassembled WGS sequence"/>
</dbReference>
<dbReference type="OrthoDB" id="6159439at2759"/>
<evidence type="ECO:0000259" key="12">
    <source>
        <dbReference type="PROSITE" id="PS50071"/>
    </source>
</evidence>
<evidence type="ECO:0000256" key="3">
    <source>
        <dbReference type="ARBA" id="ARBA00023015"/>
    </source>
</evidence>
<dbReference type="PRINTS" id="PR00024">
    <property type="entry name" value="HOMEOBOX"/>
</dbReference>
<feature type="region of interest" description="Disordered" evidence="11">
    <location>
        <begin position="206"/>
        <end position="280"/>
    </location>
</feature>
<feature type="domain" description="Homeobox" evidence="12">
    <location>
        <begin position="273"/>
        <end position="333"/>
    </location>
</feature>
<evidence type="ECO:0000256" key="5">
    <source>
        <dbReference type="ARBA" id="ARBA00023155"/>
    </source>
</evidence>
<dbReference type="PANTHER" id="PTHR46110">
    <property type="entry name" value="HOMEOBOX PROTEIN HMX"/>
    <property type="match status" value="1"/>
</dbReference>
<keyword evidence="3" id="KW-0805">Transcription regulation</keyword>
<evidence type="ECO:0000256" key="4">
    <source>
        <dbReference type="ARBA" id="ARBA00023125"/>
    </source>
</evidence>
<feature type="compositionally biased region" description="Polar residues" evidence="11">
    <location>
        <begin position="376"/>
        <end position="389"/>
    </location>
</feature>
<dbReference type="EMBL" id="NCKU01001175">
    <property type="protein sequence ID" value="RWS12877.1"/>
    <property type="molecule type" value="Genomic_DNA"/>
</dbReference>
<keyword evidence="7 9" id="KW-0539">Nucleus</keyword>
<dbReference type="GO" id="GO:0005634">
    <property type="term" value="C:nucleus"/>
    <property type="evidence" value="ECO:0007669"/>
    <property type="project" value="UniProtKB-SubCell"/>
</dbReference>
<reference evidence="14 16" key="1">
    <citation type="journal article" date="2018" name="Gigascience">
        <title>Genomes of trombidid mites reveal novel predicted allergens and laterally-transferred genes associated with secondary metabolism.</title>
        <authorList>
            <person name="Dong X."/>
            <person name="Chaisiri K."/>
            <person name="Xia D."/>
            <person name="Armstrong S.D."/>
            <person name="Fang Y."/>
            <person name="Donnelly M.J."/>
            <person name="Kadowaki T."/>
            <person name="McGarry J.W."/>
            <person name="Darby A.C."/>
            <person name="Makepeace B.L."/>
        </authorList>
    </citation>
    <scope>NUCLEOTIDE SEQUENCE [LARGE SCALE GENOMIC DNA]</scope>
    <source>
        <strain evidence="14">UoL-WK</strain>
    </source>
</reference>
<organism evidence="14 16">
    <name type="scientific">Dinothrombium tinctorium</name>
    <dbReference type="NCBI Taxonomy" id="1965070"/>
    <lineage>
        <taxon>Eukaryota</taxon>
        <taxon>Metazoa</taxon>
        <taxon>Ecdysozoa</taxon>
        <taxon>Arthropoda</taxon>
        <taxon>Chelicerata</taxon>
        <taxon>Arachnida</taxon>
        <taxon>Acari</taxon>
        <taxon>Acariformes</taxon>
        <taxon>Trombidiformes</taxon>
        <taxon>Prostigmata</taxon>
        <taxon>Anystina</taxon>
        <taxon>Parasitengona</taxon>
        <taxon>Trombidioidea</taxon>
        <taxon>Trombidiidae</taxon>
        <taxon>Dinothrombium</taxon>
    </lineage>
</organism>
<dbReference type="PANTHER" id="PTHR46110:SF3">
    <property type="entry name" value="HOMEOBOX PROTEIN HMX"/>
    <property type="match status" value="1"/>
</dbReference>
<evidence type="ECO:0000256" key="10">
    <source>
        <dbReference type="RuleBase" id="RU000682"/>
    </source>
</evidence>
<evidence type="ECO:0000256" key="1">
    <source>
        <dbReference type="ARBA" id="ARBA00004123"/>
    </source>
</evidence>
<evidence type="ECO:0000256" key="11">
    <source>
        <dbReference type="SAM" id="MobiDB-lite"/>
    </source>
</evidence>
<feature type="region of interest" description="Disordered" evidence="11">
    <location>
        <begin position="1"/>
        <end position="30"/>
    </location>
</feature>